<dbReference type="EMBL" id="JQCR01000003">
    <property type="protein sequence ID" value="KGE16392.1"/>
    <property type="molecule type" value="Genomic_DNA"/>
</dbReference>
<feature type="transmembrane region" description="Helical" evidence="1">
    <location>
        <begin position="119"/>
        <end position="141"/>
    </location>
</feature>
<feature type="transmembrane region" description="Helical" evidence="1">
    <location>
        <begin position="148"/>
        <end position="168"/>
    </location>
</feature>
<dbReference type="eggNOG" id="COG1668">
    <property type="taxonomic scope" value="Bacteria"/>
</dbReference>
<feature type="transmembrane region" description="Helical" evidence="1">
    <location>
        <begin position="200"/>
        <end position="218"/>
    </location>
</feature>
<gene>
    <name evidence="2" type="ORF">PWYN_16750</name>
</gene>
<keyword evidence="1" id="KW-1133">Transmembrane helix</keyword>
<keyword evidence="3" id="KW-1185">Reference proteome</keyword>
<accession>A0A098M4B0</accession>
<keyword evidence="1" id="KW-0812">Transmembrane</keyword>
<feature type="transmembrane region" description="Helical" evidence="1">
    <location>
        <begin position="20"/>
        <end position="38"/>
    </location>
</feature>
<organism evidence="2 3">
    <name type="scientific">Paenibacillus wynnii</name>
    <dbReference type="NCBI Taxonomy" id="268407"/>
    <lineage>
        <taxon>Bacteria</taxon>
        <taxon>Bacillati</taxon>
        <taxon>Bacillota</taxon>
        <taxon>Bacilli</taxon>
        <taxon>Bacillales</taxon>
        <taxon>Paenibacillaceae</taxon>
        <taxon>Paenibacillus</taxon>
    </lineage>
</organism>
<protein>
    <submittedName>
        <fullName evidence="2">ABC transporter permease</fullName>
    </submittedName>
</protein>
<comment type="caution">
    <text evidence="2">The sequence shown here is derived from an EMBL/GenBank/DDBJ whole genome shotgun (WGS) entry which is preliminary data.</text>
</comment>
<dbReference type="Proteomes" id="UP000029734">
    <property type="component" value="Unassembled WGS sequence"/>
</dbReference>
<keyword evidence="1" id="KW-0472">Membrane</keyword>
<dbReference type="InterPro" id="IPR056926">
    <property type="entry name" value="FLQE3_permease"/>
</dbReference>
<dbReference type="Pfam" id="PF24686">
    <property type="entry name" value="FLQE3_permease"/>
    <property type="match status" value="1"/>
</dbReference>
<evidence type="ECO:0000256" key="1">
    <source>
        <dbReference type="SAM" id="Phobius"/>
    </source>
</evidence>
<dbReference type="STRING" id="268407.PWYN_16750"/>
<reference evidence="2 3" key="1">
    <citation type="submission" date="2014-08" db="EMBL/GenBank/DDBJ databases">
        <authorList>
            <person name="den Bakker H.C."/>
        </authorList>
    </citation>
    <scope>NUCLEOTIDE SEQUENCE [LARGE SCALE GENOMIC DNA]</scope>
    <source>
        <strain evidence="2 3">DSM 18334</strain>
    </source>
</reference>
<name>A0A098M4B0_9BACL</name>
<feature type="transmembrane region" description="Helical" evidence="1">
    <location>
        <begin position="44"/>
        <end position="68"/>
    </location>
</feature>
<evidence type="ECO:0000313" key="2">
    <source>
        <dbReference type="EMBL" id="KGE16392.1"/>
    </source>
</evidence>
<dbReference type="AlphaFoldDB" id="A0A098M4B0"/>
<evidence type="ECO:0000313" key="3">
    <source>
        <dbReference type="Proteomes" id="UP000029734"/>
    </source>
</evidence>
<reference evidence="2 3" key="2">
    <citation type="submission" date="2014-10" db="EMBL/GenBank/DDBJ databases">
        <title>Comparative genomics of the Paenibacillus odorifer group.</title>
        <authorList>
            <person name="Tsai Y.-C."/>
            <person name="Martin N."/>
            <person name="Korlach J."/>
            <person name="Wiedmann M."/>
        </authorList>
    </citation>
    <scope>NUCLEOTIDE SEQUENCE [LARGE SCALE GENOMIC DNA]</scope>
    <source>
        <strain evidence="2 3">DSM 18334</strain>
    </source>
</reference>
<dbReference type="RefSeq" id="WP_036654179.1">
    <property type="nucleotide sequence ID" value="NZ_JQCR01000003.1"/>
</dbReference>
<proteinExistence type="predicted"/>
<dbReference type="OrthoDB" id="8480522at2"/>
<feature type="transmembrane region" description="Helical" evidence="1">
    <location>
        <begin position="89"/>
        <end position="107"/>
    </location>
</feature>
<sequence>MRTSAAFALDVRFQWRHGFYGIYIFVCAFYWVLLHFVPEVYKEKVMVLLTFSDPSALGLIFAGGIILLERDQGIHDPLFVTPIRTREYLLAKAASLSILSLLAAWLIHLVSMGMPLSPLGFSAGILLTSSFMTLLSIGVVARCQTVNSFILLSQVYALPFVLPLLGYFDVWESKLFLLLPTEGTLRLLKSAYSTLTLRDYLYSISILSVWNYAVYVWARRSYEEHILMRVGSGGAGR</sequence>